<keyword evidence="2" id="KW-0201">Cytochrome c-type biogenesis</keyword>
<keyword evidence="5" id="KW-0175">Coiled coil</keyword>
<dbReference type="GO" id="GO:0017004">
    <property type="term" value="P:cytochrome complex assembly"/>
    <property type="evidence" value="ECO:0007669"/>
    <property type="project" value="UniProtKB-KW"/>
</dbReference>
<evidence type="ECO:0000259" key="6">
    <source>
        <dbReference type="PROSITE" id="PS51352"/>
    </source>
</evidence>
<dbReference type="InterPro" id="IPR013766">
    <property type="entry name" value="Thioredoxin_domain"/>
</dbReference>
<feature type="domain" description="Thioredoxin" evidence="6">
    <location>
        <begin position="285"/>
        <end position="442"/>
    </location>
</feature>
<dbReference type="EMBL" id="CP036276">
    <property type="protein sequence ID" value="QDU43978.1"/>
    <property type="molecule type" value="Genomic_DNA"/>
</dbReference>
<reference evidence="7 8" key="1">
    <citation type="submission" date="2019-02" db="EMBL/GenBank/DDBJ databases">
        <title>Deep-cultivation of Planctomycetes and their phenomic and genomic characterization uncovers novel biology.</title>
        <authorList>
            <person name="Wiegand S."/>
            <person name="Jogler M."/>
            <person name="Boedeker C."/>
            <person name="Pinto D."/>
            <person name="Vollmers J."/>
            <person name="Rivas-Marin E."/>
            <person name="Kohn T."/>
            <person name="Peeters S.H."/>
            <person name="Heuer A."/>
            <person name="Rast P."/>
            <person name="Oberbeckmann S."/>
            <person name="Bunk B."/>
            <person name="Jeske O."/>
            <person name="Meyerdierks A."/>
            <person name="Storesund J.E."/>
            <person name="Kallscheuer N."/>
            <person name="Luecker S."/>
            <person name="Lage O.M."/>
            <person name="Pohl T."/>
            <person name="Merkel B.J."/>
            <person name="Hornburger P."/>
            <person name="Mueller R.-W."/>
            <person name="Bruemmer F."/>
            <person name="Labrenz M."/>
            <person name="Spormann A.M."/>
            <person name="Op den Camp H."/>
            <person name="Overmann J."/>
            <person name="Amann R."/>
            <person name="Jetten M.S.M."/>
            <person name="Mascher T."/>
            <person name="Medema M.H."/>
            <person name="Devos D.P."/>
            <person name="Kaster A.-K."/>
            <person name="Ovreas L."/>
            <person name="Rohde M."/>
            <person name="Galperin M.Y."/>
            <person name="Jogler C."/>
        </authorList>
    </citation>
    <scope>NUCLEOTIDE SEQUENCE [LARGE SCALE GENOMIC DNA]</scope>
    <source>
        <strain evidence="7 8">Mal52</strain>
    </source>
</reference>
<evidence type="ECO:0000313" key="7">
    <source>
        <dbReference type="EMBL" id="QDU43978.1"/>
    </source>
</evidence>
<keyword evidence="8" id="KW-1185">Reference proteome</keyword>
<evidence type="ECO:0000256" key="4">
    <source>
        <dbReference type="ARBA" id="ARBA00023284"/>
    </source>
</evidence>
<comment type="subcellular location">
    <subcellularLocation>
        <location evidence="1">Cell envelope</location>
    </subcellularLocation>
</comment>
<dbReference type="InterPro" id="IPR050553">
    <property type="entry name" value="Thioredoxin_ResA/DsbE_sf"/>
</dbReference>
<dbReference type="PANTHER" id="PTHR42852">
    <property type="entry name" value="THIOL:DISULFIDE INTERCHANGE PROTEIN DSBE"/>
    <property type="match status" value="1"/>
</dbReference>
<keyword evidence="4" id="KW-0676">Redox-active center</keyword>
<dbReference type="GO" id="GO:0030313">
    <property type="term" value="C:cell envelope"/>
    <property type="evidence" value="ECO:0007669"/>
    <property type="project" value="UniProtKB-SubCell"/>
</dbReference>
<feature type="coiled-coil region" evidence="5">
    <location>
        <begin position="232"/>
        <end position="282"/>
    </location>
</feature>
<dbReference type="KEGG" id="sdyn:Mal52_24560"/>
<evidence type="ECO:0000256" key="1">
    <source>
        <dbReference type="ARBA" id="ARBA00004196"/>
    </source>
</evidence>
<dbReference type="InterPro" id="IPR000866">
    <property type="entry name" value="AhpC/TSA"/>
</dbReference>
<dbReference type="CDD" id="cd02966">
    <property type="entry name" value="TlpA_like_family"/>
    <property type="match status" value="1"/>
</dbReference>
<dbReference type="SUPFAM" id="SSF52833">
    <property type="entry name" value="Thioredoxin-like"/>
    <property type="match status" value="1"/>
</dbReference>
<evidence type="ECO:0000256" key="2">
    <source>
        <dbReference type="ARBA" id="ARBA00022748"/>
    </source>
</evidence>
<dbReference type="GO" id="GO:0016491">
    <property type="term" value="F:oxidoreductase activity"/>
    <property type="evidence" value="ECO:0007669"/>
    <property type="project" value="InterPro"/>
</dbReference>
<dbReference type="GO" id="GO:0016209">
    <property type="term" value="F:antioxidant activity"/>
    <property type="evidence" value="ECO:0007669"/>
    <property type="project" value="InterPro"/>
</dbReference>
<dbReference type="Proteomes" id="UP000319383">
    <property type="component" value="Chromosome"/>
</dbReference>
<dbReference type="PANTHER" id="PTHR42852:SF6">
    <property type="entry name" value="THIOL:DISULFIDE INTERCHANGE PROTEIN DSBE"/>
    <property type="match status" value="1"/>
</dbReference>
<organism evidence="7 8">
    <name type="scientific">Symmachiella dynata</name>
    <dbReference type="NCBI Taxonomy" id="2527995"/>
    <lineage>
        <taxon>Bacteria</taxon>
        <taxon>Pseudomonadati</taxon>
        <taxon>Planctomycetota</taxon>
        <taxon>Planctomycetia</taxon>
        <taxon>Planctomycetales</taxon>
        <taxon>Planctomycetaceae</taxon>
        <taxon>Symmachiella</taxon>
    </lineage>
</organism>
<gene>
    <name evidence="7" type="primary">resA_9</name>
    <name evidence="7" type="ORF">Mal52_24560</name>
</gene>
<dbReference type="InterPro" id="IPR036249">
    <property type="entry name" value="Thioredoxin-like_sf"/>
</dbReference>
<protein>
    <submittedName>
        <fullName evidence="7">Thiol-disulfide oxidoreductase ResA</fullName>
    </submittedName>
</protein>
<evidence type="ECO:0000313" key="8">
    <source>
        <dbReference type="Proteomes" id="UP000319383"/>
    </source>
</evidence>
<accession>A0A517ZNF0</accession>
<proteinExistence type="predicted"/>
<dbReference type="AlphaFoldDB" id="A0A517ZNF0"/>
<dbReference type="Pfam" id="PF00578">
    <property type="entry name" value="AhpC-TSA"/>
    <property type="match status" value="1"/>
</dbReference>
<sequence length="454" mass="50644">MTALLSNLVVLSVLASPLADSNAVELRYRGALIETGRESNGDTVKRFNLYCLVSKAEGDGQRLAFLVDENGGGSWAWPEQYGQIDLDAALRPTNPAQIRLLYTHEGEPTSIRVRRPLFEHHDKLAENANWTVGNSKYSVVGSAKVQDWDCWRVEAVTNFGLREELAVEKQTGLIVSARRDLTRGKGVPFSLSFELQSHKPLEKADHDKLQKPISTLAKLQADLKRPENEMNAELTSDQLKVTELIAEQLQQEAEDTPYARLAASIRRDLKRQMRRYDEVEKLSANFVGKAAPEFSLQPLRGEAIDAAAMKGNVVVLHFWDYKYDPLVEPYGQAPYLDYSYTRYKKLGVQVYGVAVNSLFSDANTRGAALQSTRKFKSFMNLSYPLAIDAGELVAKFGDPRRVGAKLPLWVVIGADGKVAHYSIGFYDINPDEGLRPLDKAVGKAVRAKREAKND</sequence>
<evidence type="ECO:0000256" key="3">
    <source>
        <dbReference type="ARBA" id="ARBA00023157"/>
    </source>
</evidence>
<evidence type="ECO:0000256" key="5">
    <source>
        <dbReference type="SAM" id="Coils"/>
    </source>
</evidence>
<dbReference type="RefSeq" id="WP_197534843.1">
    <property type="nucleotide sequence ID" value="NZ_CP036276.1"/>
</dbReference>
<name>A0A517ZNF0_9PLAN</name>
<keyword evidence="3" id="KW-1015">Disulfide bond</keyword>
<dbReference type="PROSITE" id="PS51352">
    <property type="entry name" value="THIOREDOXIN_2"/>
    <property type="match status" value="1"/>
</dbReference>
<dbReference type="Gene3D" id="3.40.30.10">
    <property type="entry name" value="Glutaredoxin"/>
    <property type="match status" value="1"/>
</dbReference>